<keyword evidence="3" id="KW-0479">Metal-binding</keyword>
<feature type="domain" description="Manganese/iron superoxide dismutase N-terminal" evidence="5">
    <location>
        <begin position="55"/>
        <end position="139"/>
    </location>
</feature>
<gene>
    <name evidence="7" type="ORF">TCIL3000_6_3430</name>
</gene>
<organism evidence="7">
    <name type="scientific">Trypanosoma congolense (strain IL3000)</name>
    <dbReference type="NCBI Taxonomy" id="1068625"/>
    <lineage>
        <taxon>Eukaryota</taxon>
        <taxon>Discoba</taxon>
        <taxon>Euglenozoa</taxon>
        <taxon>Kinetoplastea</taxon>
        <taxon>Metakinetoplastina</taxon>
        <taxon>Trypanosomatida</taxon>
        <taxon>Trypanosomatidae</taxon>
        <taxon>Trypanosoma</taxon>
        <taxon>Nannomonas</taxon>
    </lineage>
</organism>
<dbReference type="EMBL" id="HE575319">
    <property type="protein sequence ID" value="CCC91091.1"/>
    <property type="molecule type" value="Genomic_DNA"/>
</dbReference>
<dbReference type="Gene3D" id="1.10.287.990">
    <property type="entry name" value="Fe,Mn superoxide dismutase (SOD) domain"/>
    <property type="match status" value="1"/>
</dbReference>
<dbReference type="InterPro" id="IPR036314">
    <property type="entry name" value="SOD_C_sf"/>
</dbReference>
<dbReference type="PANTHER" id="PTHR42769">
    <property type="entry name" value="SUPEROXIDE DISMUTASE"/>
    <property type="match status" value="1"/>
</dbReference>
<keyword evidence="4" id="KW-0560">Oxidoreductase</keyword>
<proteinExistence type="inferred from homology"/>
<dbReference type="Pfam" id="PF02777">
    <property type="entry name" value="Sod_Fe_C"/>
    <property type="match status" value="1"/>
</dbReference>
<feature type="domain" description="Manganese/iron superoxide dismutase C-terminal" evidence="6">
    <location>
        <begin position="171"/>
        <end position="252"/>
    </location>
</feature>
<evidence type="ECO:0000259" key="6">
    <source>
        <dbReference type="Pfam" id="PF02777"/>
    </source>
</evidence>
<evidence type="ECO:0000259" key="5">
    <source>
        <dbReference type="Pfam" id="PF00081"/>
    </source>
</evidence>
<protein>
    <recommendedName>
        <fullName evidence="2">superoxide dismutase</fullName>
        <ecNumber evidence="2">1.15.1.1</ecNumber>
    </recommendedName>
</protein>
<dbReference type="GO" id="GO:0046872">
    <property type="term" value="F:metal ion binding"/>
    <property type="evidence" value="ECO:0007669"/>
    <property type="project" value="UniProtKB-KW"/>
</dbReference>
<dbReference type="SUPFAM" id="SSF46609">
    <property type="entry name" value="Fe,Mn superoxide dismutase (SOD), N-terminal domain"/>
    <property type="match status" value="1"/>
</dbReference>
<evidence type="ECO:0000256" key="3">
    <source>
        <dbReference type="ARBA" id="ARBA00022723"/>
    </source>
</evidence>
<dbReference type="GO" id="GO:0004784">
    <property type="term" value="F:superoxide dismutase activity"/>
    <property type="evidence" value="ECO:0007669"/>
    <property type="project" value="UniProtKB-EC"/>
</dbReference>
<dbReference type="InterPro" id="IPR036324">
    <property type="entry name" value="Mn/Fe_SOD_N_sf"/>
</dbReference>
<dbReference type="Gene3D" id="3.55.40.20">
    <property type="entry name" value="Iron/manganese superoxide dismutase, C-terminal domain"/>
    <property type="match status" value="1"/>
</dbReference>
<reference evidence="7" key="1">
    <citation type="journal article" date="2012" name="Proc. Natl. Acad. Sci. U.S.A.">
        <title>Antigenic diversity is generated by distinct evolutionary mechanisms in African trypanosome species.</title>
        <authorList>
            <person name="Jackson A.P."/>
            <person name="Berry A."/>
            <person name="Aslett M."/>
            <person name="Allison H.C."/>
            <person name="Burton P."/>
            <person name="Vavrova-Anderson J."/>
            <person name="Brown R."/>
            <person name="Browne H."/>
            <person name="Corton N."/>
            <person name="Hauser H."/>
            <person name="Gamble J."/>
            <person name="Gilderthorp R."/>
            <person name="Marcello L."/>
            <person name="McQuillan J."/>
            <person name="Otto T.D."/>
            <person name="Quail M.A."/>
            <person name="Sanders M.J."/>
            <person name="van Tonder A."/>
            <person name="Ginger M.L."/>
            <person name="Field M.C."/>
            <person name="Barry J.D."/>
            <person name="Hertz-Fowler C."/>
            <person name="Berriman M."/>
        </authorList>
    </citation>
    <scope>NUCLEOTIDE SEQUENCE</scope>
    <source>
        <strain evidence="7">IL3000</strain>
    </source>
</reference>
<sequence>MQFSARLRYHAYVPKGALSPLAGNPASPHSVTALFRSTEAAAARADQEKENAGFFSLPRLNYPVSAGIPALFSKDQFELQYDLFHRDVVETLNRHTLGTQFEGHNLESVVRKTSFDATQAVIHTAAAEHFNHCFFYKSLRPWGTAPPPQLREALQLQYGRDGSVDAVEEVRRIVSVVAESHQDRCGWVYLVWTGSRFDVLEFPHGLCPIGSDLVPLLALNLHANAYLLDYGESGLKKYVQNYFKACNWPLAERYYLRAIGGEGL</sequence>
<dbReference type="InterPro" id="IPR019831">
    <property type="entry name" value="Mn/Fe_SOD_N"/>
</dbReference>
<evidence type="ECO:0000313" key="7">
    <source>
        <dbReference type="EMBL" id="CCC91091.1"/>
    </source>
</evidence>
<dbReference type="SUPFAM" id="SSF54719">
    <property type="entry name" value="Fe,Mn superoxide dismutase (SOD), C-terminal domain"/>
    <property type="match status" value="1"/>
</dbReference>
<dbReference type="PANTHER" id="PTHR42769:SF4">
    <property type="entry name" value="DISMUTASE, PUTATIVE-RELATED"/>
    <property type="match status" value="1"/>
</dbReference>
<evidence type="ECO:0000256" key="4">
    <source>
        <dbReference type="ARBA" id="ARBA00023002"/>
    </source>
</evidence>
<comment type="similarity">
    <text evidence="1">Belongs to the iron/manganese superoxide dismutase family.</text>
</comment>
<dbReference type="VEuPathDB" id="TriTrypDB:TcIL3000_6_3430"/>
<name>G0UNY0_TRYCI</name>
<dbReference type="Pfam" id="PF00081">
    <property type="entry name" value="Sod_Fe_N"/>
    <property type="match status" value="1"/>
</dbReference>
<dbReference type="AlphaFoldDB" id="G0UNY0"/>
<evidence type="ECO:0000256" key="2">
    <source>
        <dbReference type="ARBA" id="ARBA00012682"/>
    </source>
</evidence>
<dbReference type="InterPro" id="IPR019832">
    <property type="entry name" value="Mn/Fe_SOD_C"/>
</dbReference>
<accession>G0UNY0</accession>
<evidence type="ECO:0000256" key="1">
    <source>
        <dbReference type="ARBA" id="ARBA00008714"/>
    </source>
</evidence>
<dbReference type="EC" id="1.15.1.1" evidence="2"/>